<dbReference type="InterPro" id="IPR036736">
    <property type="entry name" value="ACP-like_sf"/>
</dbReference>
<feature type="region of interest" description="Disordered" evidence="1">
    <location>
        <begin position="1"/>
        <end position="47"/>
    </location>
</feature>
<dbReference type="Gene3D" id="3.40.50.12780">
    <property type="entry name" value="N-terminal domain of ligase-like"/>
    <property type="match status" value="1"/>
</dbReference>
<gene>
    <name evidence="4" type="ORF">D7318_22510</name>
    <name evidence="3" type="ORF">D7319_18275</name>
</gene>
<dbReference type="InterPro" id="IPR025110">
    <property type="entry name" value="AMP-bd_C"/>
</dbReference>
<dbReference type="OrthoDB" id="2472181at2"/>
<dbReference type="PROSITE" id="PS50075">
    <property type="entry name" value="CARRIER"/>
    <property type="match status" value="1"/>
</dbReference>
<organism evidence="3 6">
    <name type="scientific">Streptomyces radicis</name>
    <dbReference type="NCBI Taxonomy" id="1750517"/>
    <lineage>
        <taxon>Bacteria</taxon>
        <taxon>Bacillati</taxon>
        <taxon>Actinomycetota</taxon>
        <taxon>Actinomycetes</taxon>
        <taxon>Kitasatosporales</taxon>
        <taxon>Streptomycetaceae</taxon>
        <taxon>Streptomyces</taxon>
    </lineage>
</organism>
<dbReference type="EMBL" id="RBDX01000014">
    <property type="protein sequence ID" value="RKN07609.1"/>
    <property type="molecule type" value="Genomic_DNA"/>
</dbReference>
<dbReference type="Gene3D" id="3.30.300.30">
    <property type="match status" value="1"/>
</dbReference>
<dbReference type="InterPro" id="IPR000873">
    <property type="entry name" value="AMP-dep_synth/lig_dom"/>
</dbReference>
<dbReference type="EMBL" id="RBDY01000020">
    <property type="protein sequence ID" value="RKN18332.1"/>
    <property type="molecule type" value="Genomic_DNA"/>
</dbReference>
<dbReference type="PANTHER" id="PTHR45527">
    <property type="entry name" value="NONRIBOSOMAL PEPTIDE SYNTHETASE"/>
    <property type="match status" value="1"/>
</dbReference>
<evidence type="ECO:0000313" key="6">
    <source>
        <dbReference type="Proteomes" id="UP000275024"/>
    </source>
</evidence>
<dbReference type="GO" id="GO:0044550">
    <property type="term" value="P:secondary metabolite biosynthetic process"/>
    <property type="evidence" value="ECO:0007669"/>
    <property type="project" value="TreeGrafter"/>
</dbReference>
<dbReference type="InterPro" id="IPR009081">
    <property type="entry name" value="PP-bd_ACP"/>
</dbReference>
<reference evidence="5 6" key="1">
    <citation type="submission" date="2018-09" db="EMBL/GenBank/DDBJ databases">
        <title>Streptomyces sp. nov. DS1-2, an endophytic actinomycete isolated from roots of Dendrobium scabrilingue.</title>
        <authorList>
            <person name="Kuncharoen N."/>
            <person name="Kudo T."/>
            <person name="Ohkuma M."/>
            <person name="Yuki M."/>
            <person name="Tanasupawat S."/>
        </authorList>
    </citation>
    <scope>NUCLEOTIDE SEQUENCE [LARGE SCALE GENOMIC DNA]</scope>
    <source>
        <strain evidence="3 6">AZ1-7</strain>
        <strain evidence="4 5">DS1-2</strain>
    </source>
</reference>
<dbReference type="GO" id="GO:0005737">
    <property type="term" value="C:cytoplasm"/>
    <property type="evidence" value="ECO:0007669"/>
    <property type="project" value="TreeGrafter"/>
</dbReference>
<keyword evidence="5" id="KW-1185">Reference proteome</keyword>
<dbReference type="Gene3D" id="1.10.1200.10">
    <property type="entry name" value="ACP-like"/>
    <property type="match status" value="1"/>
</dbReference>
<feature type="domain" description="Carrier" evidence="2">
    <location>
        <begin position="563"/>
        <end position="637"/>
    </location>
</feature>
<dbReference type="PANTHER" id="PTHR45527:SF1">
    <property type="entry name" value="FATTY ACID SYNTHASE"/>
    <property type="match status" value="1"/>
</dbReference>
<evidence type="ECO:0000313" key="4">
    <source>
        <dbReference type="EMBL" id="RKN18332.1"/>
    </source>
</evidence>
<evidence type="ECO:0000313" key="5">
    <source>
        <dbReference type="Proteomes" id="UP000268652"/>
    </source>
</evidence>
<dbReference type="Pfam" id="PF00501">
    <property type="entry name" value="AMP-binding"/>
    <property type="match status" value="1"/>
</dbReference>
<dbReference type="SUPFAM" id="SSF56801">
    <property type="entry name" value="Acetyl-CoA synthetase-like"/>
    <property type="match status" value="1"/>
</dbReference>
<dbReference type="InterPro" id="IPR042099">
    <property type="entry name" value="ANL_N_sf"/>
</dbReference>
<dbReference type="Proteomes" id="UP000275024">
    <property type="component" value="Unassembled WGS sequence"/>
</dbReference>
<proteinExistence type="predicted"/>
<dbReference type="Proteomes" id="UP000268652">
    <property type="component" value="Unassembled WGS sequence"/>
</dbReference>
<evidence type="ECO:0000313" key="3">
    <source>
        <dbReference type="EMBL" id="RKN07609.1"/>
    </source>
</evidence>
<dbReference type="InterPro" id="IPR045851">
    <property type="entry name" value="AMP-bd_C_sf"/>
</dbReference>
<dbReference type="GO" id="GO:0031177">
    <property type="term" value="F:phosphopantetheine binding"/>
    <property type="evidence" value="ECO:0007669"/>
    <property type="project" value="TreeGrafter"/>
</dbReference>
<evidence type="ECO:0000256" key="1">
    <source>
        <dbReference type="SAM" id="MobiDB-lite"/>
    </source>
</evidence>
<sequence>MADLSAMAEDGESVTAPHEFPADSSTSTGSRPRLCRRGHDPGVRRGALMGTPQVLDRIIRVAERAPDRTAVRAGGRSIDYGELVATATDIGEHLRRVHGVGPESVVASVLPRGDTAIIALLGIWMSGAAYLPIDAKWPERRRELVLDTSATHVLEEAGEGGAEVLMPDGTGIRFKRLKGGPSRSGDRGSPAAHDLAYVLHTSGSTGTPNAVGVGFGALDNYGDYLYGLVRRPDPHTDDVMCVLLSASLSFDASLRPVLLLATGATLVVAPDLMDGSWQDQIDCIRDNGVTVLSGVPSWYSGLLGAGYRPSESGLRLAFIGGEAVPNGVVRELTAHSGTVVVQYGPTETAIAATGTVLTGDDFTEPPIGEAIPGVTAQLYRDESLAEVAEGEHGHLYVGGAGVARGYLGNPRLTAERFVPDPAGPPGSRMFRSGDLARRLPGGGYSFLGRLDDQVKIGGQRIELGEVSSALNRHQAVAQSVAFVQRGGAHPRLLACYVGHGEKEATGTDRSIRDHLAAELPPYMIPALIQRVERLPVTEHGKADIATLERHMDAGDIEAPADDSALDDVAERLISIVHKTLGAPCTLEDSFFELGGGSLDALDALASIHKEFGVRIRLRDFYRAGTIRELRHMIGDVA</sequence>
<dbReference type="Pfam" id="PF13193">
    <property type="entry name" value="AMP-binding_C"/>
    <property type="match status" value="1"/>
</dbReference>
<name>A0A3A9W422_9ACTN</name>
<accession>A0A3A9W422</accession>
<comment type="caution">
    <text evidence="3">The sequence shown here is derived from an EMBL/GenBank/DDBJ whole genome shotgun (WGS) entry which is preliminary data.</text>
</comment>
<dbReference type="AlphaFoldDB" id="A0A3A9W422"/>
<dbReference type="SUPFAM" id="SSF47336">
    <property type="entry name" value="ACP-like"/>
    <property type="match status" value="1"/>
</dbReference>
<protein>
    <recommendedName>
        <fullName evidence="2">Carrier domain-containing protein</fullName>
    </recommendedName>
</protein>
<dbReference type="Pfam" id="PF00550">
    <property type="entry name" value="PP-binding"/>
    <property type="match status" value="1"/>
</dbReference>
<dbReference type="GO" id="GO:0043041">
    <property type="term" value="P:amino acid activation for nonribosomal peptide biosynthetic process"/>
    <property type="evidence" value="ECO:0007669"/>
    <property type="project" value="TreeGrafter"/>
</dbReference>
<evidence type="ECO:0000259" key="2">
    <source>
        <dbReference type="PROSITE" id="PS50075"/>
    </source>
</evidence>
<dbReference type="CDD" id="cd05930">
    <property type="entry name" value="A_NRPS"/>
    <property type="match status" value="1"/>
</dbReference>